<dbReference type="Proteomes" id="UP000248598">
    <property type="component" value="Chromosome 1"/>
</dbReference>
<sequence>MNFTEMDTLIDSFILGQVRFQDIQYSIQR</sequence>
<name>A0AAX2J501_KINKI</name>
<evidence type="ECO:0000313" key="2">
    <source>
        <dbReference type="Proteomes" id="UP000248598"/>
    </source>
</evidence>
<dbReference type="EMBL" id="LS483426">
    <property type="protein sequence ID" value="SQH25559.1"/>
    <property type="molecule type" value="Genomic_DNA"/>
</dbReference>
<evidence type="ECO:0000313" key="1">
    <source>
        <dbReference type="EMBL" id="SQH25559.1"/>
    </source>
</evidence>
<dbReference type="AlphaFoldDB" id="A0AAX2J501"/>
<protein>
    <submittedName>
        <fullName evidence="1">Uncharacterized protein</fullName>
    </submittedName>
</protein>
<accession>A0AAX2J501</accession>
<organism evidence="1 2">
    <name type="scientific">Kingella kingae</name>
    <dbReference type="NCBI Taxonomy" id="504"/>
    <lineage>
        <taxon>Bacteria</taxon>
        <taxon>Pseudomonadati</taxon>
        <taxon>Pseudomonadota</taxon>
        <taxon>Betaproteobacteria</taxon>
        <taxon>Neisseriales</taxon>
        <taxon>Neisseriaceae</taxon>
        <taxon>Kingella</taxon>
    </lineage>
</organism>
<gene>
    <name evidence="1" type="ORF">NCTC10529_01760</name>
</gene>
<reference evidence="1 2" key="1">
    <citation type="submission" date="2018-06" db="EMBL/GenBank/DDBJ databases">
        <authorList>
            <consortium name="Pathogen Informatics"/>
            <person name="Doyle S."/>
        </authorList>
    </citation>
    <scope>NUCLEOTIDE SEQUENCE [LARGE SCALE GENOMIC DNA]</scope>
    <source>
        <strain evidence="1 2">NCTC10529</strain>
    </source>
</reference>
<proteinExistence type="predicted"/>